<reference evidence="1 2" key="1">
    <citation type="journal article" date="2010" name="J. Bacteriol.">
        <title>Genome sequence of the milbemycin-producing bacterium Streptomyces bingchenggensis.</title>
        <authorList>
            <person name="Wang X.J."/>
            <person name="Yan Y.J."/>
            <person name="Zhang B."/>
            <person name="An J."/>
            <person name="Wang J.J."/>
            <person name="Tian J."/>
            <person name="Jiang L."/>
            <person name="Chen Y.H."/>
            <person name="Huang S.X."/>
            <person name="Yin M."/>
            <person name="Zhang J."/>
            <person name="Gao A.L."/>
            <person name="Liu C.X."/>
            <person name="Zhu Z.X."/>
            <person name="Xiang W.S."/>
        </authorList>
    </citation>
    <scope>NUCLEOTIDE SEQUENCE [LARGE SCALE GENOMIC DNA]</scope>
    <source>
        <strain evidence="1 2">BCW-1</strain>
    </source>
</reference>
<dbReference type="Proteomes" id="UP000000377">
    <property type="component" value="Chromosome"/>
</dbReference>
<dbReference type="KEGG" id="sbh:SBI_08995"/>
<dbReference type="EMBL" id="CP002047">
    <property type="protein sequence ID" value="ADI12113.1"/>
    <property type="molecule type" value="Genomic_DNA"/>
</dbReference>
<gene>
    <name evidence="1" type="ordered locus">SBI_08995</name>
</gene>
<proteinExistence type="predicted"/>
<accession>D7C073</accession>
<protein>
    <submittedName>
        <fullName evidence="1">Uncharacterized protein</fullName>
    </submittedName>
</protein>
<dbReference type="HOGENOM" id="CLU_2411815_0_0_11"/>
<evidence type="ECO:0000313" key="1">
    <source>
        <dbReference type="EMBL" id="ADI12113.1"/>
    </source>
</evidence>
<keyword evidence="2" id="KW-1185">Reference proteome</keyword>
<organism evidence="1 2">
    <name type="scientific">Streptomyces bingchenggensis (strain BCW-1)</name>
    <dbReference type="NCBI Taxonomy" id="749414"/>
    <lineage>
        <taxon>Bacteria</taxon>
        <taxon>Bacillati</taxon>
        <taxon>Actinomycetota</taxon>
        <taxon>Actinomycetes</taxon>
        <taxon>Kitasatosporales</taxon>
        <taxon>Streptomycetaceae</taxon>
        <taxon>Streptomyces</taxon>
    </lineage>
</organism>
<sequence length="92" mass="10014">MEDHGVASLAILRAHGITVEALTAAEAGIDRPLTEEKTEAMTEEDKEARKAFLLVLKKKNDELLKALARVDNAGVNEKDDSWVVSHGYVGGR</sequence>
<name>D7C073_STRBB</name>
<dbReference type="AlphaFoldDB" id="D7C073"/>
<evidence type="ECO:0000313" key="2">
    <source>
        <dbReference type="Proteomes" id="UP000000377"/>
    </source>
</evidence>
<dbReference type="PATRIC" id="fig|749414.3.peg.9264"/>